<dbReference type="PANTHER" id="PTHR30429:SF3">
    <property type="entry name" value="LIPOPROTEIN"/>
    <property type="match status" value="1"/>
</dbReference>
<dbReference type="SUPFAM" id="SSF53850">
    <property type="entry name" value="Periplasmic binding protein-like II"/>
    <property type="match status" value="1"/>
</dbReference>
<keyword evidence="9" id="KW-1185">Reference proteome</keyword>
<gene>
    <name evidence="8" type="ORF">QNI29_07090</name>
</gene>
<dbReference type="Proteomes" id="UP001236652">
    <property type="component" value="Chromosome"/>
</dbReference>
<dbReference type="PIRSF" id="PIRSF002854">
    <property type="entry name" value="MetQ"/>
    <property type="match status" value="1"/>
</dbReference>
<evidence type="ECO:0000256" key="2">
    <source>
        <dbReference type="ARBA" id="ARBA00022729"/>
    </source>
</evidence>
<comment type="subcellular location">
    <subcellularLocation>
        <location evidence="1">Membrane</location>
        <topology evidence="1">Lipid-anchor</topology>
    </subcellularLocation>
</comment>
<evidence type="ECO:0000256" key="1">
    <source>
        <dbReference type="ARBA" id="ARBA00004635"/>
    </source>
</evidence>
<evidence type="ECO:0000313" key="9">
    <source>
        <dbReference type="Proteomes" id="UP001236652"/>
    </source>
</evidence>
<keyword evidence="2 7" id="KW-0732">Signal</keyword>
<proteinExistence type="inferred from homology"/>
<evidence type="ECO:0000256" key="5">
    <source>
        <dbReference type="ARBA" id="ARBA00023288"/>
    </source>
</evidence>
<accession>A0ABY8V2D1</accession>
<evidence type="ECO:0000256" key="7">
    <source>
        <dbReference type="SAM" id="SignalP"/>
    </source>
</evidence>
<feature type="signal peptide" evidence="7">
    <location>
        <begin position="1"/>
        <end position="19"/>
    </location>
</feature>
<evidence type="ECO:0000256" key="4">
    <source>
        <dbReference type="ARBA" id="ARBA00023139"/>
    </source>
</evidence>
<dbReference type="Pfam" id="PF03180">
    <property type="entry name" value="Lipoprotein_9"/>
    <property type="match status" value="1"/>
</dbReference>
<dbReference type="EMBL" id="CP126446">
    <property type="protein sequence ID" value="WIF99417.1"/>
    <property type="molecule type" value="Genomic_DNA"/>
</dbReference>
<keyword evidence="3" id="KW-0472">Membrane</keyword>
<keyword evidence="5 6" id="KW-0449">Lipoprotein</keyword>
<dbReference type="PROSITE" id="PS51257">
    <property type="entry name" value="PROKAR_LIPOPROTEIN"/>
    <property type="match status" value="1"/>
</dbReference>
<reference evidence="8 9" key="1">
    <citation type="submission" date="2023-05" db="EMBL/GenBank/DDBJ databases">
        <title>Comparative genomics reveals the evidence of polycyclic aromatic hydrocarbons degradation in moderately halophilic genus Pontibacillus.</title>
        <authorList>
            <person name="Yang H."/>
            <person name="Qian Z."/>
        </authorList>
    </citation>
    <scope>NUCLEOTIDE SEQUENCE [LARGE SCALE GENOMIC DNA]</scope>
    <source>
        <strain evidence="9">HN14</strain>
    </source>
</reference>
<dbReference type="InterPro" id="IPR004872">
    <property type="entry name" value="Lipoprotein_NlpA"/>
</dbReference>
<feature type="chain" id="PRO_5047155936" description="Lipoprotein" evidence="7">
    <location>
        <begin position="20"/>
        <end position="276"/>
    </location>
</feature>
<evidence type="ECO:0000313" key="8">
    <source>
        <dbReference type="EMBL" id="WIF99417.1"/>
    </source>
</evidence>
<evidence type="ECO:0000256" key="3">
    <source>
        <dbReference type="ARBA" id="ARBA00023136"/>
    </source>
</evidence>
<dbReference type="Gene3D" id="3.40.190.10">
    <property type="entry name" value="Periplasmic binding protein-like II"/>
    <property type="match status" value="2"/>
</dbReference>
<comment type="similarity">
    <text evidence="6">Belongs to the nlpA lipoprotein family.</text>
</comment>
<protein>
    <recommendedName>
        <fullName evidence="6">Lipoprotein</fullName>
    </recommendedName>
</protein>
<dbReference type="RefSeq" id="WP_231415684.1">
    <property type="nucleotide sequence ID" value="NZ_CP126446.1"/>
</dbReference>
<evidence type="ECO:0000256" key="6">
    <source>
        <dbReference type="PIRNR" id="PIRNR002854"/>
    </source>
</evidence>
<keyword evidence="4" id="KW-0564">Palmitate</keyword>
<name>A0ABY8V2D1_9BACI</name>
<organism evidence="8 9">
    <name type="scientific">Pontibacillus chungwhensis</name>
    <dbReference type="NCBI Taxonomy" id="265426"/>
    <lineage>
        <taxon>Bacteria</taxon>
        <taxon>Bacillati</taxon>
        <taxon>Bacillota</taxon>
        <taxon>Bacilli</taxon>
        <taxon>Bacillales</taxon>
        <taxon>Bacillaceae</taxon>
        <taxon>Pontibacillus</taxon>
    </lineage>
</organism>
<sequence length="276" mass="29771">MKKWIVFIAVLTTLGAALAGCGSTEAEGETKTVKIGVSGSGVPLWDPIKERAAEEGIDIELVEFADYVRPNLALADGDIDLNAFQTVSYFDAFIEEHDLDLEPIGTTLIAPMGVYSEKYEDLSNIPEGSAIALPKEATNMGRALLLLEKAGLIGLPEDFDGNGSLEKVEENPKNLELTPVVAAQTPRVLPDVAASVINNGVAVEAGFVPVEDAVFIEGDTATPYINIIAARADEADKEAYQKIVEIYQTEETAEHIRETYNDSLIPTFVSLEKIGW</sequence>
<dbReference type="PANTHER" id="PTHR30429">
    <property type="entry name" value="D-METHIONINE-BINDING LIPOPROTEIN METQ"/>
    <property type="match status" value="1"/>
</dbReference>